<name>A0ACD5ANF1_9ACTN</name>
<dbReference type="EMBL" id="CP146022">
    <property type="protein sequence ID" value="WWQ68707.1"/>
    <property type="molecule type" value="Genomic_DNA"/>
</dbReference>
<protein>
    <submittedName>
        <fullName evidence="1">Uncharacterized protein</fullName>
    </submittedName>
</protein>
<reference evidence="1" key="1">
    <citation type="journal article" date="2025" name="Int. J. Syst. Evol. Microbiol.">
        <title>Streptomyces citrinus sp. nov., with yellow diffusible pigment.</title>
        <authorList>
            <person name="He Y."/>
            <person name="Yang E."/>
            <person name="Xu J."/>
            <person name="Sun Y."/>
            <person name="Sun L."/>
        </authorList>
    </citation>
    <scope>NUCLEOTIDE SEQUENCE</scope>
    <source>
        <strain evidence="1">Q6</strain>
    </source>
</reference>
<evidence type="ECO:0000313" key="2">
    <source>
        <dbReference type="Proteomes" id="UP001432251"/>
    </source>
</evidence>
<dbReference type="Proteomes" id="UP001432251">
    <property type="component" value="Chromosome"/>
</dbReference>
<sequence>MSATAADGPEDLAAWINHVAGVPAAPGAGQPGSGSMPRIELPEATDELLWGAAASGSGVGLRMPETPARVAGVTTSQGTVVYPLNDTYALAAQRVDASSARALVVLKSAAAPQRYRFPVQVPRGARLVEDGAGGAVVGIERAPGVLVSVAEIAAPWAKDARGRAVPTRIRVENGALVQTVSPGPGTPFPVVADPKITWGVVTGTAYFNRSETRRIAIYGATAALAANTLPPPLNVLYSVNAAVVSAKAVSANSAKHCLKIKFAAGLFLPSTYRGGYCK</sequence>
<keyword evidence="2" id="KW-1185">Reference proteome</keyword>
<evidence type="ECO:0000313" key="1">
    <source>
        <dbReference type="EMBL" id="WWQ68707.1"/>
    </source>
</evidence>
<gene>
    <name evidence="1" type="ORF">V2W30_38835</name>
</gene>
<organism evidence="1 2">
    <name type="scientific">Streptomyces citrinus</name>
    <dbReference type="NCBI Taxonomy" id="3118173"/>
    <lineage>
        <taxon>Bacteria</taxon>
        <taxon>Bacillati</taxon>
        <taxon>Actinomycetota</taxon>
        <taxon>Actinomycetes</taxon>
        <taxon>Kitasatosporales</taxon>
        <taxon>Streptomycetaceae</taxon>
        <taxon>Streptomyces</taxon>
    </lineage>
</organism>
<proteinExistence type="predicted"/>
<accession>A0ACD5ANF1</accession>